<keyword evidence="2" id="KW-0479">Metal-binding</keyword>
<dbReference type="InterPro" id="IPR003300">
    <property type="entry name" value="Viral_VD9"/>
</dbReference>
<dbReference type="PRINTS" id="PR01363">
    <property type="entry name" value="VD09PROTEIN"/>
</dbReference>
<protein>
    <submittedName>
        <fullName evidence="6">MutT motif protein</fullName>
    </submittedName>
</protein>
<evidence type="ECO:0000256" key="4">
    <source>
        <dbReference type="ARBA" id="ARBA00022842"/>
    </source>
</evidence>
<dbReference type="GO" id="GO:0046872">
    <property type="term" value="F:metal ion binding"/>
    <property type="evidence" value="ECO:0007669"/>
    <property type="project" value="UniProtKB-KW"/>
</dbReference>
<dbReference type="Proteomes" id="UP000144311">
    <property type="component" value="Segment"/>
</dbReference>
<accession>U3UBD3</accession>
<keyword evidence="4" id="KW-0460">Magnesium</keyword>
<proteinExistence type="predicted"/>
<organism evidence="6 7">
    <name type="scientific">Squirrelpox virus</name>
    <dbReference type="NCBI Taxonomy" id="240426"/>
    <lineage>
        <taxon>Viruses</taxon>
        <taxon>Varidnaviria</taxon>
        <taxon>Bamfordvirae</taxon>
        <taxon>Nucleocytoviricota</taxon>
        <taxon>Pokkesviricetes</taxon>
        <taxon>Chitovirales</taxon>
        <taxon>Poxviridae</taxon>
        <taxon>Chordopoxvirinae</taxon>
        <taxon>Sciuripoxvirus</taxon>
        <taxon>Sciuripoxvirus squirrelpox</taxon>
    </lineage>
</organism>
<dbReference type="GO" id="GO:0016787">
    <property type="term" value="F:hydrolase activity"/>
    <property type="evidence" value="ECO:0007669"/>
    <property type="project" value="UniProtKB-KW"/>
</dbReference>
<dbReference type="SUPFAM" id="SSF55811">
    <property type="entry name" value="Nudix"/>
    <property type="match status" value="1"/>
</dbReference>
<gene>
    <name evidence="6" type="primary">D9R</name>
    <name evidence="6" type="ORF">SQPV_0800</name>
</gene>
<sequence>MDAPATFETPRERVSVSVTDVVPRTKGTHVFAMCVSSDGRPIVAARRTSFAFQEVMLQRRTPDTVLRVPKTVLRYMYSNELREIASRSRYRGLQTRNDQFVELIMLGGRLTKSETAEGCLEREIREESDGTLTVRGFGRGVVLVRIFDKALGRLFEGYCMLCFVEETLAEAVSASLYNVEVRGLRALEDDPANDKFAYLMFIYNILFSLK</sequence>
<keyword evidence="7" id="KW-1185">Reference proteome</keyword>
<name>U3UBD3_9POXV</name>
<evidence type="ECO:0000256" key="5">
    <source>
        <dbReference type="ARBA" id="ARBA00023211"/>
    </source>
</evidence>
<comment type="cofactor">
    <cofactor evidence="1">
        <name>Mg(2+)</name>
        <dbReference type="ChEBI" id="CHEBI:18420"/>
    </cofactor>
</comment>
<keyword evidence="5" id="KW-0464">Manganese</keyword>
<evidence type="ECO:0000256" key="2">
    <source>
        <dbReference type="ARBA" id="ARBA00022723"/>
    </source>
</evidence>
<dbReference type="InterPro" id="IPR015797">
    <property type="entry name" value="NUDIX_hydrolase-like_dom_sf"/>
</dbReference>
<dbReference type="OrthoDB" id="11903at10239"/>
<evidence type="ECO:0000313" key="7">
    <source>
        <dbReference type="Proteomes" id="UP000144311"/>
    </source>
</evidence>
<evidence type="ECO:0000313" key="6">
    <source>
        <dbReference type="EMBL" id="CCD83263.1"/>
    </source>
</evidence>
<reference evidence="6 7" key="1">
    <citation type="submission" date="2011-10" db="EMBL/GenBank/DDBJ databases">
        <authorList>
            <person name="Darby A."/>
        </authorList>
    </citation>
    <scope>NUCLEOTIDE SEQUENCE [LARGE SCALE GENOMIC DNA]</scope>
    <source>
        <strain evidence="6">Red squirrel UK</strain>
    </source>
</reference>
<dbReference type="GeneID" id="18158358"/>
<evidence type="ECO:0000256" key="1">
    <source>
        <dbReference type="ARBA" id="ARBA00001946"/>
    </source>
</evidence>
<evidence type="ECO:0000256" key="3">
    <source>
        <dbReference type="ARBA" id="ARBA00022801"/>
    </source>
</evidence>
<keyword evidence="3" id="KW-0378">Hydrolase</keyword>
<dbReference type="EMBL" id="HE601899">
    <property type="protein sequence ID" value="CCD83263.1"/>
    <property type="molecule type" value="Genomic_DNA"/>
</dbReference>
<dbReference type="RefSeq" id="YP_008658505.1">
    <property type="nucleotide sequence ID" value="NC_022563.1"/>
</dbReference>
<dbReference type="KEGG" id="vg:18158358"/>
<reference evidence="6 7" key="2">
    <citation type="submission" date="2013-10" db="EMBL/GenBank/DDBJ databases">
        <title>The genome of epidemic Squirrel Poxvirus reveals novel virulence genes.</title>
        <authorList>
            <person name="Darby A.C."/>
            <person name="McInnes C.J."/>
            <person name="Kjaer K.H."/>
            <person name="Wood A.R."/>
            <person name="Hughes M."/>
            <person name="Martensen P.M."/>
            <person name="Radford A.D."/>
            <person name="Hall N."/>
            <person name="Chantrey J."/>
        </authorList>
    </citation>
    <scope>NUCLEOTIDE SEQUENCE [LARGE SCALE GENOMIC DNA]</scope>
    <source>
        <strain evidence="6">Red squirrel UK</strain>
    </source>
</reference>